<gene>
    <name evidence="6" type="ORF">HND93_13905</name>
</gene>
<keyword evidence="4" id="KW-0067">ATP-binding</keyword>
<organism evidence="6 7">
    <name type="scientific">Azospirillum oleiclasticum</name>
    <dbReference type="NCBI Taxonomy" id="2735135"/>
    <lineage>
        <taxon>Bacteria</taxon>
        <taxon>Pseudomonadati</taxon>
        <taxon>Pseudomonadota</taxon>
        <taxon>Alphaproteobacteria</taxon>
        <taxon>Rhodospirillales</taxon>
        <taxon>Azospirillaceae</taxon>
        <taxon>Azospirillum</taxon>
    </lineage>
</organism>
<evidence type="ECO:0000256" key="1">
    <source>
        <dbReference type="ARBA" id="ARBA00006432"/>
    </source>
</evidence>
<accession>A0ABX2T902</accession>
<evidence type="ECO:0000256" key="2">
    <source>
        <dbReference type="ARBA" id="ARBA00022598"/>
    </source>
</evidence>
<evidence type="ECO:0000256" key="4">
    <source>
        <dbReference type="ARBA" id="ARBA00022840"/>
    </source>
</evidence>
<dbReference type="Proteomes" id="UP000584642">
    <property type="component" value="Unassembled WGS sequence"/>
</dbReference>
<name>A0ABX2T902_9PROT</name>
<protein>
    <submittedName>
        <fullName evidence="6">AMP-binding protein</fullName>
    </submittedName>
</protein>
<comment type="caution">
    <text evidence="6">The sequence shown here is derived from an EMBL/GenBank/DDBJ whole genome shotgun (WGS) entry which is preliminary data.</text>
</comment>
<dbReference type="PANTHER" id="PTHR43107:SF15">
    <property type="entry name" value="FATTY ACID TRANSPORT PROTEIN 3, ISOFORM A"/>
    <property type="match status" value="1"/>
</dbReference>
<proteinExistence type="inferred from homology"/>
<evidence type="ECO:0000313" key="7">
    <source>
        <dbReference type="Proteomes" id="UP000584642"/>
    </source>
</evidence>
<keyword evidence="3" id="KW-0547">Nucleotide-binding</keyword>
<evidence type="ECO:0000259" key="5">
    <source>
        <dbReference type="Pfam" id="PF00501"/>
    </source>
</evidence>
<keyword evidence="2" id="KW-0436">Ligase</keyword>
<evidence type="ECO:0000313" key="6">
    <source>
        <dbReference type="EMBL" id="NYZ20804.1"/>
    </source>
</evidence>
<feature type="domain" description="AMP-dependent synthetase/ligase" evidence="5">
    <location>
        <begin position="46"/>
        <end position="161"/>
    </location>
</feature>
<comment type="similarity">
    <text evidence="1">Belongs to the ATP-dependent AMP-binding enzyme family.</text>
</comment>
<dbReference type="InterPro" id="IPR042099">
    <property type="entry name" value="ANL_N_sf"/>
</dbReference>
<dbReference type="SUPFAM" id="SSF56801">
    <property type="entry name" value="Acetyl-CoA synthetase-like"/>
    <property type="match status" value="1"/>
</dbReference>
<sequence>MMMMGRWPSGRKLDPSSRFTVYCGVSVPRRISAVHAFGSLLEASDREPVVDVAFSDPLAISFTSGATGPSKGVLGTNAQVVTFGADWIRATDFREGDSLYTPLSLFHAIASWLGVAPTIIRGRWIAIAERFSASRDWDEVRRCNVSLAHGIFSMIPIPMKQPPRPGDADQPARTFYIGQRDPEFERLFNGRVEADGQGEQHDRGPTGRAAMAVPLAVRGGECDAKPAWPRRWFGWTLMNVPFRRPDRVRFSHHPARPHAGPSCLRPWILSLKLKTLSGT</sequence>
<dbReference type="Pfam" id="PF00501">
    <property type="entry name" value="AMP-binding"/>
    <property type="match status" value="1"/>
</dbReference>
<reference evidence="6 7" key="1">
    <citation type="submission" date="2020-05" db="EMBL/GenBank/DDBJ databases">
        <title>Azospirillum oleiclasticum sp. nov, a nitrogen-fixing and heavy crude oil-emulsifying bacterium isolated from the crude oil of Yumen Oilfield.</title>
        <authorList>
            <person name="Wu D."/>
            <person name="Cai M."/>
            <person name="Zhang X."/>
        </authorList>
    </citation>
    <scope>NUCLEOTIDE SEQUENCE [LARGE SCALE GENOMIC DNA]</scope>
    <source>
        <strain evidence="6 7">ROY-1-1-2</strain>
    </source>
</reference>
<evidence type="ECO:0000256" key="3">
    <source>
        <dbReference type="ARBA" id="ARBA00022741"/>
    </source>
</evidence>
<dbReference type="EMBL" id="JABFDB010000009">
    <property type="protein sequence ID" value="NYZ20804.1"/>
    <property type="molecule type" value="Genomic_DNA"/>
</dbReference>
<dbReference type="Gene3D" id="3.40.50.12780">
    <property type="entry name" value="N-terminal domain of ligase-like"/>
    <property type="match status" value="1"/>
</dbReference>
<dbReference type="PANTHER" id="PTHR43107">
    <property type="entry name" value="LONG-CHAIN FATTY ACID TRANSPORT PROTEIN"/>
    <property type="match status" value="1"/>
</dbReference>
<dbReference type="InterPro" id="IPR000873">
    <property type="entry name" value="AMP-dep_synth/lig_dom"/>
</dbReference>
<keyword evidence="7" id="KW-1185">Reference proteome</keyword>